<feature type="region of interest" description="Disordered" evidence="1">
    <location>
        <begin position="699"/>
        <end position="728"/>
    </location>
</feature>
<keyword evidence="3" id="KW-1185">Reference proteome</keyword>
<sequence length="838" mass="94853">MERGPLPVQRNISAEEEIFMRTLAFFCLLSEKGCSFDADIDGDEFQLGSEDVQLDPELDSDSDSDAGAQINVRAPLRPKERCNGKLGLFTNQYGRSSVRCRFRTKEDPAHLILRNLDEFNLLYLQALFENDHDQILRYEVTAKAQGYGPLFPCSFSAAPSAQKQLCPFWHRFSDGRLQRGVLDRIQYKCETVFDIFTPYDLTSCPQVVVISRNPHSHPPPFPVKTPAPLLDIFSSLLLDMGWKLADATPRKVMIDSGFMSGLRRELGWNQSSDPALWDLHPSLGNQDHTRRYINTFRSRLFPNGTGFEGAKALADVQMNGPTDEKYVRCAETHTLDDGKPFQLVICMTPTMSAKLMGCTNLSIDTSFKRLHRKWQEFEIEAWDNIHMRSVVVVRAFTTSQSADAHFILFTRIFEIATSDTGLPVLFMHIHGQGFQSWIADAHKGQGLGLGKFCQALCAMLEDFCKFEPTRRLRDLDPYDHLRRFFRLCITHFKRHIRALHPYITKEAYFAMLSLSSSQPLADLEGTFRVIELGGKKAASWLQDKLVGTKFALPALYQPLSLIPLDIWKASPTTTNGNEQAHRNVNRDGVNLTILAGIMRGMQYDKRAMTSIQLHASTGIYVRDQFSTHFLRQGRAIKRHGIVQRRMEDEHNRERNEGGNTQHSKTSAQSNNRMRTQTALYTMVPMSSSETEQALMREWESSESAFDSATQDNSPWEVPDMHTHTPAPPSPILNNFSYCPSLSTTDTFHDTADFDDMHEQAVPNHAIVDRSQLSRYSTLTGALGDRNVEDFTEGFWTAGAMAHQFVHCESASAVWPEPPVTTDPEDKRPFSSLRGALGE</sequence>
<protein>
    <submittedName>
        <fullName evidence="2">Uncharacterized protein</fullName>
    </submittedName>
</protein>
<feature type="region of interest" description="Disordered" evidence="1">
    <location>
        <begin position="813"/>
        <end position="838"/>
    </location>
</feature>
<feature type="compositionally biased region" description="Basic and acidic residues" evidence="1">
    <location>
        <begin position="644"/>
        <end position="656"/>
    </location>
</feature>
<organism evidence="2 3">
    <name type="scientific">Hypsizygus marmoreus</name>
    <name type="common">White beech mushroom</name>
    <name type="synonym">Agaricus marmoreus</name>
    <dbReference type="NCBI Taxonomy" id="39966"/>
    <lineage>
        <taxon>Eukaryota</taxon>
        <taxon>Fungi</taxon>
        <taxon>Dikarya</taxon>
        <taxon>Basidiomycota</taxon>
        <taxon>Agaricomycotina</taxon>
        <taxon>Agaricomycetes</taxon>
        <taxon>Agaricomycetidae</taxon>
        <taxon>Agaricales</taxon>
        <taxon>Tricholomatineae</taxon>
        <taxon>Lyophyllaceae</taxon>
        <taxon>Hypsizygus</taxon>
    </lineage>
</organism>
<gene>
    <name evidence="2" type="ORF">Hypma_006546</name>
</gene>
<reference evidence="2" key="1">
    <citation type="submission" date="2018-04" db="EMBL/GenBank/DDBJ databases">
        <title>Whole genome sequencing of Hypsizygus marmoreus.</title>
        <authorList>
            <person name="Choi I.-G."/>
            <person name="Min B."/>
            <person name="Kim J.-G."/>
            <person name="Kim S."/>
            <person name="Oh Y.-L."/>
            <person name="Kong W.-S."/>
            <person name="Park H."/>
            <person name="Jeong J."/>
            <person name="Song E.-S."/>
        </authorList>
    </citation>
    <scope>NUCLEOTIDE SEQUENCE [LARGE SCALE GENOMIC DNA]</scope>
    <source>
        <strain evidence="2">51987-8</strain>
    </source>
</reference>
<accession>A0A369JWA2</accession>
<feature type="compositionally biased region" description="Polar residues" evidence="1">
    <location>
        <begin position="701"/>
        <end position="713"/>
    </location>
</feature>
<dbReference type="InParanoid" id="A0A369JWA2"/>
<proteinExistence type="predicted"/>
<dbReference type="Proteomes" id="UP000076154">
    <property type="component" value="Unassembled WGS sequence"/>
</dbReference>
<evidence type="ECO:0000313" key="3">
    <source>
        <dbReference type="Proteomes" id="UP000076154"/>
    </source>
</evidence>
<feature type="region of interest" description="Disordered" evidence="1">
    <location>
        <begin position="640"/>
        <end position="671"/>
    </location>
</feature>
<feature type="compositionally biased region" description="Polar residues" evidence="1">
    <location>
        <begin position="657"/>
        <end position="671"/>
    </location>
</feature>
<evidence type="ECO:0000313" key="2">
    <source>
        <dbReference type="EMBL" id="RDB26058.1"/>
    </source>
</evidence>
<name>A0A369JWA2_HYPMA</name>
<evidence type="ECO:0000256" key="1">
    <source>
        <dbReference type="SAM" id="MobiDB-lite"/>
    </source>
</evidence>
<dbReference type="AlphaFoldDB" id="A0A369JWA2"/>
<dbReference type="EMBL" id="LUEZ02000040">
    <property type="protein sequence ID" value="RDB26058.1"/>
    <property type="molecule type" value="Genomic_DNA"/>
</dbReference>
<dbReference type="OrthoDB" id="3246731at2759"/>
<comment type="caution">
    <text evidence="2">The sequence shown here is derived from an EMBL/GenBank/DDBJ whole genome shotgun (WGS) entry which is preliminary data.</text>
</comment>